<gene>
    <name evidence="1" type="ORF">ARMSODRAFT_214573</name>
</gene>
<reference evidence="2" key="1">
    <citation type="journal article" date="2017" name="Nat. Ecol. Evol.">
        <title>Genome expansion and lineage-specific genetic innovations in the forest pathogenic fungi Armillaria.</title>
        <authorList>
            <person name="Sipos G."/>
            <person name="Prasanna A.N."/>
            <person name="Walter M.C."/>
            <person name="O'Connor E."/>
            <person name="Balint B."/>
            <person name="Krizsan K."/>
            <person name="Kiss B."/>
            <person name="Hess J."/>
            <person name="Varga T."/>
            <person name="Slot J."/>
            <person name="Riley R."/>
            <person name="Boka B."/>
            <person name="Rigling D."/>
            <person name="Barry K."/>
            <person name="Lee J."/>
            <person name="Mihaltcheva S."/>
            <person name="LaButti K."/>
            <person name="Lipzen A."/>
            <person name="Waldron R."/>
            <person name="Moloney N.M."/>
            <person name="Sperisen C."/>
            <person name="Kredics L."/>
            <person name="Vagvoelgyi C."/>
            <person name="Patrignani A."/>
            <person name="Fitzpatrick D."/>
            <person name="Nagy I."/>
            <person name="Doyle S."/>
            <person name="Anderson J.B."/>
            <person name="Grigoriev I.V."/>
            <person name="Gueldener U."/>
            <person name="Muensterkoetter M."/>
            <person name="Nagy L.G."/>
        </authorList>
    </citation>
    <scope>NUCLEOTIDE SEQUENCE [LARGE SCALE GENOMIC DNA]</scope>
    <source>
        <strain evidence="2">28-4</strain>
    </source>
</reference>
<accession>A0A2H3BBU8</accession>
<evidence type="ECO:0000313" key="2">
    <source>
        <dbReference type="Proteomes" id="UP000218334"/>
    </source>
</evidence>
<evidence type="ECO:0000313" key="1">
    <source>
        <dbReference type="EMBL" id="PBK68335.1"/>
    </source>
</evidence>
<proteinExistence type="predicted"/>
<dbReference type="PROSITE" id="PS51257">
    <property type="entry name" value="PROKAR_LIPOPROTEIN"/>
    <property type="match status" value="1"/>
</dbReference>
<dbReference type="AlphaFoldDB" id="A0A2H3BBU8"/>
<name>A0A2H3BBU8_9AGAR</name>
<organism evidence="1 2">
    <name type="scientific">Armillaria solidipes</name>
    <dbReference type="NCBI Taxonomy" id="1076256"/>
    <lineage>
        <taxon>Eukaryota</taxon>
        <taxon>Fungi</taxon>
        <taxon>Dikarya</taxon>
        <taxon>Basidiomycota</taxon>
        <taxon>Agaricomycotina</taxon>
        <taxon>Agaricomycetes</taxon>
        <taxon>Agaricomycetidae</taxon>
        <taxon>Agaricales</taxon>
        <taxon>Marasmiineae</taxon>
        <taxon>Physalacriaceae</taxon>
        <taxon>Armillaria</taxon>
    </lineage>
</organism>
<sequence length="126" mass="14481">MVAKLELFTEPSLSSFHASSVLCIQVNLSSASCICHNPRVMHDQPPTNHTSRWSSYRHLPPIYTHGLPVSETDWFSCDKNLKADENKRYGRINRGSTRLKVYRLSLCSRRTMTAKITLMLITRSRE</sequence>
<keyword evidence="2" id="KW-1185">Reference proteome</keyword>
<dbReference type="EMBL" id="KZ293433">
    <property type="protein sequence ID" value="PBK68335.1"/>
    <property type="molecule type" value="Genomic_DNA"/>
</dbReference>
<dbReference type="Proteomes" id="UP000218334">
    <property type="component" value="Unassembled WGS sequence"/>
</dbReference>
<protein>
    <submittedName>
        <fullName evidence="1">Uncharacterized protein</fullName>
    </submittedName>
</protein>